<protein>
    <recommendedName>
        <fullName evidence="2">DNA polymerase III subunit delta'</fullName>
        <ecNumber evidence="1">2.7.7.7</ecNumber>
    </recommendedName>
</protein>
<dbReference type="PANTHER" id="PTHR11669">
    <property type="entry name" value="REPLICATION FACTOR C / DNA POLYMERASE III GAMMA-TAU SUBUNIT"/>
    <property type="match status" value="1"/>
</dbReference>
<sequence>MSNFIGHKKIIEGFMKRAESNTLSHAHLISGRDGIGKSILADIFVSKILNKEPKKEHIDAIHYRNNKASIGVSEVREIIEEVSKRPYEGDKKVIVIYDAEKLTVQAQNALLKTIEEPPIGVFIILLTTNLEVILDTIKSRCQIYKLTPLNNEEMLEYIKENHDVGEEEILSILAYSEGIPGRAERFLKDSELQSLRNTIINMLKDINKNEVDVTLKYEEAFLKFKDEKEELLNIISTFIRDIILYKEVTDKRLIINSDKYKDIEELIEMMSYRKLNGMLKYIEEARENLRHNTNFQMSISIMLMGFLEV</sequence>
<dbReference type="GO" id="GO:0009360">
    <property type="term" value="C:DNA polymerase III complex"/>
    <property type="evidence" value="ECO:0007669"/>
    <property type="project" value="InterPro"/>
</dbReference>
<dbReference type="AlphaFoldDB" id="A0A0A7FZJ6"/>
<dbReference type="Gene3D" id="1.20.272.10">
    <property type="match status" value="1"/>
</dbReference>
<keyword evidence="10" id="KW-1185">Reference proteome</keyword>
<evidence type="ECO:0000256" key="1">
    <source>
        <dbReference type="ARBA" id="ARBA00012417"/>
    </source>
</evidence>
<dbReference type="GO" id="GO:0006261">
    <property type="term" value="P:DNA-templated DNA replication"/>
    <property type="evidence" value="ECO:0007669"/>
    <property type="project" value="TreeGrafter"/>
</dbReference>
<dbReference type="Proteomes" id="UP000030635">
    <property type="component" value="Chromosome"/>
</dbReference>
<dbReference type="Gene3D" id="3.40.50.300">
    <property type="entry name" value="P-loop containing nucleotide triphosphate hydrolases"/>
    <property type="match status" value="1"/>
</dbReference>
<keyword evidence="3" id="KW-0808">Transferase</keyword>
<dbReference type="STRING" id="1561.NPD11_1689"/>
<keyword evidence="4" id="KW-0548">Nucleotidyltransferase</keyword>
<evidence type="ECO:0000256" key="6">
    <source>
        <dbReference type="ARBA" id="ARBA00022932"/>
    </source>
</evidence>
<dbReference type="RefSeq" id="WP_039312689.1">
    <property type="nucleotide sequence ID" value="NZ_CP006905.1"/>
</dbReference>
<feature type="domain" description="DNA polymerase III delta subunit C-terminal" evidence="8">
    <location>
        <begin position="196"/>
        <end position="297"/>
    </location>
</feature>
<keyword evidence="5" id="KW-0235">DNA replication</keyword>
<dbReference type="InterPro" id="IPR050238">
    <property type="entry name" value="DNA_Rep/Repair_Clamp_Loader"/>
</dbReference>
<evidence type="ECO:0000313" key="10">
    <source>
        <dbReference type="Proteomes" id="UP000030635"/>
    </source>
</evidence>
<dbReference type="Pfam" id="PF09115">
    <property type="entry name" value="DNApol3-delta_C"/>
    <property type="match status" value="1"/>
</dbReference>
<dbReference type="EMBL" id="CP006905">
    <property type="protein sequence ID" value="AIY85059.1"/>
    <property type="molecule type" value="Genomic_DNA"/>
</dbReference>
<dbReference type="HOGENOM" id="CLU_006229_4_0_9"/>
<gene>
    <name evidence="9" type="ORF">U729_1305</name>
</gene>
<dbReference type="OrthoDB" id="9810148at2"/>
<dbReference type="SUPFAM" id="SSF52540">
    <property type="entry name" value="P-loop containing nucleoside triphosphate hydrolases"/>
    <property type="match status" value="1"/>
</dbReference>
<proteinExistence type="predicted"/>
<accession>A0A0A7FZJ6</accession>
<dbReference type="InterPro" id="IPR027417">
    <property type="entry name" value="P-loop_NTPase"/>
</dbReference>
<reference evidence="9 10" key="1">
    <citation type="journal article" date="2015" name="Infect. Genet. Evol.">
        <title>Genomic sequences of six botulinum neurotoxin-producing strains representing three clostridial species illustrate the mobility and diversity of botulinum neurotoxin genes.</title>
        <authorList>
            <person name="Smith T.J."/>
            <person name="Hill K.K."/>
            <person name="Xie G."/>
            <person name="Foley B.T."/>
            <person name="Williamson C.H."/>
            <person name="Foster J.T."/>
            <person name="Johnson S.L."/>
            <person name="Chertkov O."/>
            <person name="Teshima H."/>
            <person name="Gibbons H.S."/>
            <person name="Johnsky L.A."/>
            <person name="Karavis M.A."/>
            <person name="Smith L.A."/>
        </authorList>
    </citation>
    <scope>NUCLEOTIDE SEQUENCE [LARGE SCALE GENOMIC DNA]</scope>
    <source>
        <strain evidence="9">Sullivan</strain>
    </source>
</reference>
<evidence type="ECO:0000256" key="3">
    <source>
        <dbReference type="ARBA" id="ARBA00022679"/>
    </source>
</evidence>
<dbReference type="eggNOG" id="COG0470">
    <property type="taxonomic scope" value="Bacteria"/>
</dbReference>
<evidence type="ECO:0000313" key="9">
    <source>
        <dbReference type="EMBL" id="AIY85059.1"/>
    </source>
</evidence>
<evidence type="ECO:0000256" key="5">
    <source>
        <dbReference type="ARBA" id="ARBA00022705"/>
    </source>
</evidence>
<keyword evidence="6" id="KW-0239">DNA-directed DNA polymerase</keyword>
<name>A0A0A7FZJ6_9CLOT</name>
<evidence type="ECO:0000256" key="4">
    <source>
        <dbReference type="ARBA" id="ARBA00022695"/>
    </source>
</evidence>
<dbReference type="Pfam" id="PF13177">
    <property type="entry name" value="DNA_pol3_delta2"/>
    <property type="match status" value="1"/>
</dbReference>
<organism evidence="9 10">
    <name type="scientific">Clostridium baratii str. Sullivan</name>
    <dbReference type="NCBI Taxonomy" id="1415775"/>
    <lineage>
        <taxon>Bacteria</taxon>
        <taxon>Bacillati</taxon>
        <taxon>Bacillota</taxon>
        <taxon>Clostridia</taxon>
        <taxon>Eubacteriales</taxon>
        <taxon>Clostridiaceae</taxon>
        <taxon>Clostridium</taxon>
    </lineage>
</organism>
<dbReference type="InterPro" id="IPR015199">
    <property type="entry name" value="DNA_pol_III_delta_C"/>
</dbReference>
<dbReference type="KEGG" id="cbv:U729_1305"/>
<comment type="catalytic activity">
    <reaction evidence="7">
        <text>DNA(n) + a 2'-deoxyribonucleoside 5'-triphosphate = DNA(n+1) + diphosphate</text>
        <dbReference type="Rhea" id="RHEA:22508"/>
        <dbReference type="Rhea" id="RHEA-COMP:17339"/>
        <dbReference type="Rhea" id="RHEA-COMP:17340"/>
        <dbReference type="ChEBI" id="CHEBI:33019"/>
        <dbReference type="ChEBI" id="CHEBI:61560"/>
        <dbReference type="ChEBI" id="CHEBI:173112"/>
        <dbReference type="EC" id="2.7.7.7"/>
    </reaction>
</comment>
<dbReference type="NCBIfam" id="NF004047">
    <property type="entry name" value="PRK05564.1"/>
    <property type="match status" value="1"/>
</dbReference>
<dbReference type="GO" id="GO:0003887">
    <property type="term" value="F:DNA-directed DNA polymerase activity"/>
    <property type="evidence" value="ECO:0007669"/>
    <property type="project" value="UniProtKB-KW"/>
</dbReference>
<evidence type="ECO:0000256" key="2">
    <source>
        <dbReference type="ARBA" id="ARBA00014363"/>
    </source>
</evidence>
<dbReference type="GO" id="GO:0003677">
    <property type="term" value="F:DNA binding"/>
    <property type="evidence" value="ECO:0007669"/>
    <property type="project" value="InterPro"/>
</dbReference>
<dbReference type="EC" id="2.7.7.7" evidence="1"/>
<evidence type="ECO:0000259" key="8">
    <source>
        <dbReference type="Pfam" id="PF09115"/>
    </source>
</evidence>
<dbReference type="PANTHER" id="PTHR11669:SF8">
    <property type="entry name" value="DNA POLYMERASE III SUBUNIT DELTA"/>
    <property type="match status" value="1"/>
</dbReference>
<evidence type="ECO:0000256" key="7">
    <source>
        <dbReference type="ARBA" id="ARBA00049244"/>
    </source>
</evidence>